<proteinExistence type="predicted"/>
<dbReference type="PANTHER" id="PTHR34427">
    <property type="entry name" value="DUF4283 DOMAIN PROTEIN"/>
    <property type="match status" value="1"/>
</dbReference>
<name>A0AAP0C5W9_9ASTR</name>
<evidence type="ECO:0000256" key="1">
    <source>
        <dbReference type="SAM" id="MobiDB-lite"/>
    </source>
</evidence>
<reference evidence="2 3" key="1">
    <citation type="submission" date="2024-04" db="EMBL/GenBank/DDBJ databases">
        <title>The reference genome of an endangered Asteraceae, Deinandra increscens subsp. villosa, native to the Central Coast of California.</title>
        <authorList>
            <person name="Guilliams M."/>
            <person name="Hasenstab-Lehman K."/>
            <person name="Meyer R."/>
            <person name="Mcevoy S."/>
        </authorList>
    </citation>
    <scope>NUCLEOTIDE SEQUENCE [LARGE SCALE GENOMIC DNA]</scope>
    <source>
        <tissue evidence="2">Leaf</tissue>
    </source>
</reference>
<gene>
    <name evidence="2" type="ORF">SSX86_031195</name>
</gene>
<feature type="region of interest" description="Disordered" evidence="1">
    <location>
        <begin position="311"/>
        <end position="347"/>
    </location>
</feature>
<accession>A0AAP0C5W9</accession>
<feature type="compositionally biased region" description="Low complexity" evidence="1">
    <location>
        <begin position="398"/>
        <end position="418"/>
    </location>
</feature>
<comment type="caution">
    <text evidence="2">The sequence shown here is derived from an EMBL/GenBank/DDBJ whole genome shotgun (WGS) entry which is preliminary data.</text>
</comment>
<protein>
    <recommendedName>
        <fullName evidence="4">DUF4283 domain-containing protein</fullName>
    </recommendedName>
</protein>
<feature type="compositionally biased region" description="Basic and acidic residues" evidence="1">
    <location>
        <begin position="461"/>
        <end position="473"/>
    </location>
</feature>
<evidence type="ECO:0000313" key="2">
    <source>
        <dbReference type="EMBL" id="KAK9049836.1"/>
    </source>
</evidence>
<evidence type="ECO:0008006" key="4">
    <source>
        <dbReference type="Google" id="ProtNLM"/>
    </source>
</evidence>
<dbReference type="PANTHER" id="PTHR34427:SF5">
    <property type="entry name" value="DUF4283 DOMAIN-CONTAINING PROTEIN"/>
    <property type="match status" value="1"/>
</dbReference>
<organism evidence="2 3">
    <name type="scientific">Deinandra increscens subsp. villosa</name>
    <dbReference type="NCBI Taxonomy" id="3103831"/>
    <lineage>
        <taxon>Eukaryota</taxon>
        <taxon>Viridiplantae</taxon>
        <taxon>Streptophyta</taxon>
        <taxon>Embryophyta</taxon>
        <taxon>Tracheophyta</taxon>
        <taxon>Spermatophyta</taxon>
        <taxon>Magnoliopsida</taxon>
        <taxon>eudicotyledons</taxon>
        <taxon>Gunneridae</taxon>
        <taxon>Pentapetalae</taxon>
        <taxon>asterids</taxon>
        <taxon>campanulids</taxon>
        <taxon>Asterales</taxon>
        <taxon>Asteraceae</taxon>
        <taxon>Asteroideae</taxon>
        <taxon>Heliantheae alliance</taxon>
        <taxon>Madieae</taxon>
        <taxon>Madiinae</taxon>
        <taxon>Deinandra</taxon>
    </lineage>
</organism>
<dbReference type="EMBL" id="JBCNJP010004621">
    <property type="protein sequence ID" value="KAK9049836.1"/>
    <property type="molecule type" value="Genomic_DNA"/>
</dbReference>
<keyword evidence="3" id="KW-1185">Reference proteome</keyword>
<dbReference type="Proteomes" id="UP001408789">
    <property type="component" value="Unassembled WGS sequence"/>
</dbReference>
<evidence type="ECO:0000313" key="3">
    <source>
        <dbReference type="Proteomes" id="UP001408789"/>
    </source>
</evidence>
<sequence length="520" mass="57062">MDACKHLGRITDVYISYRKSRSGEVFGFIKFTGVKNIWDLEKRLCKVKIGRLVLNANVEKFDRGGRRTSYCPQIPKPLQNLPSGLSGAPCSAGGAAPVSSGRSFASVVGGMQEGGKMKIIDLGEMVTNAWCVWEGKALWGRAVDLRHLCNMHKLVELINVLDCHIRYMGGLQVLLTFPDSDAASLFLEYDQIWKDWFSKLERWSGQSPPPERIAWINIRGIPPHLWEAEVFESIGRLFGKIVQPSEADVYDCDISKSGVGILVNSGRRIQDSIVVVWKGKRFLCDVQEINEDWKPDFIKFLTGVRVTSRNGAEPADIPVTEEAVGEDQKSSASVPREETAPDGAAAGDAYEEDVVGPHSVHVMGQTIPTGVENFIGPMESSGPSDQCSRSARKRRMSRSPSINPPSTLSSPLASISSSHQDTSLNLNLPPKGKGAKLEAKKRRQGHDKSMGTLASGAGAAQREEMRGQDRPFNSQERRDIALADEVLDTLRINACVGLELGEFQSQVSKIIEDCGVNNQV</sequence>
<feature type="region of interest" description="Disordered" evidence="1">
    <location>
        <begin position="371"/>
        <end position="473"/>
    </location>
</feature>
<dbReference type="AlphaFoldDB" id="A0AAP0C5W9"/>